<gene>
    <name evidence="4" type="ORF">LUZ63_015055</name>
</gene>
<keyword evidence="2" id="KW-0328">Glycosyltransferase</keyword>
<evidence type="ECO:0008006" key="6">
    <source>
        <dbReference type="Google" id="ProtNLM"/>
    </source>
</evidence>
<dbReference type="PANTHER" id="PTHR48046">
    <property type="entry name" value="UDP-GLYCOSYLTRANSFERASE 72E1"/>
    <property type="match status" value="1"/>
</dbReference>
<dbReference type="GO" id="GO:0008194">
    <property type="term" value="F:UDP-glycosyltransferase activity"/>
    <property type="evidence" value="ECO:0007669"/>
    <property type="project" value="InterPro"/>
</dbReference>
<organism evidence="4 5">
    <name type="scientific">Rhynchospora breviuscula</name>
    <dbReference type="NCBI Taxonomy" id="2022672"/>
    <lineage>
        <taxon>Eukaryota</taxon>
        <taxon>Viridiplantae</taxon>
        <taxon>Streptophyta</taxon>
        <taxon>Embryophyta</taxon>
        <taxon>Tracheophyta</taxon>
        <taxon>Spermatophyta</taxon>
        <taxon>Magnoliopsida</taxon>
        <taxon>Liliopsida</taxon>
        <taxon>Poales</taxon>
        <taxon>Cyperaceae</taxon>
        <taxon>Cyperoideae</taxon>
        <taxon>Rhynchosporeae</taxon>
        <taxon>Rhynchospora</taxon>
    </lineage>
</organism>
<dbReference type="AlphaFoldDB" id="A0A9Q0HMD6"/>
<dbReference type="Gene3D" id="3.40.50.2000">
    <property type="entry name" value="Glycogen Phosphorylase B"/>
    <property type="match status" value="2"/>
</dbReference>
<dbReference type="Pfam" id="PF00201">
    <property type="entry name" value="UDPGT"/>
    <property type="match status" value="1"/>
</dbReference>
<comment type="caution">
    <text evidence="4">The sequence shown here is derived from an EMBL/GenBank/DDBJ whole genome shotgun (WGS) entry which is preliminary data.</text>
</comment>
<dbReference type="InterPro" id="IPR002213">
    <property type="entry name" value="UDP_glucos_trans"/>
</dbReference>
<dbReference type="SUPFAM" id="SSF53756">
    <property type="entry name" value="UDP-Glycosyltransferase/glycogen phosphorylase"/>
    <property type="match status" value="1"/>
</dbReference>
<proteinExistence type="inferred from homology"/>
<comment type="similarity">
    <text evidence="1">Belongs to the UDP-glycosyltransferase family.</text>
</comment>
<evidence type="ECO:0000256" key="3">
    <source>
        <dbReference type="ARBA" id="ARBA00022679"/>
    </source>
</evidence>
<dbReference type="FunFam" id="3.40.50.2000:FF:000051">
    <property type="entry name" value="Glycosyltransferase"/>
    <property type="match status" value="1"/>
</dbReference>
<accession>A0A9Q0HMD6</accession>
<dbReference type="EMBL" id="JAMQYH010000004">
    <property type="protein sequence ID" value="KAJ1690900.1"/>
    <property type="molecule type" value="Genomic_DNA"/>
</dbReference>
<dbReference type="Proteomes" id="UP001151287">
    <property type="component" value="Unassembled WGS sequence"/>
</dbReference>
<sequence length="469" mass="52067">MDQATIPAHVVLLSSPGMGHIIPLASLAVCLTRHHGLSVTLISNTIPSNQQSLQDFLSFNQVKLIKLEEPNEPSPSSSNLNAESRIWQTIKSTMPHVHSKIKSIAKESHLSAIIFDPFYLDALDTAKELNIPCFLFFTTSCMALSFTFALPGLDKQFQDQSCDLPEPVQLPGCVPIRGIDLPDTVQDRTNEMYKGFLSGINRFKEVSGVLVNSYEELEPGPTKGLKEFKGMPHVYQVGPLIRTSLTTGPGQGKECLRWLDRQPQGSVVFVSFGSGGTLMWQQTKELALGLEMSEQQFLWVARYPNEKESSAYYFGSKDMQGQLNFLPEGFLTRTEKVGLVVPHWAPQVEILAHPAVGGFMTHCGWNSVLESLVHGVPLITWPLFAEKKMNAVLLTEDVKVAIRPKQDGSAMISRDEVSRVVRCLMKGKDAERLKQRAQELSREAVNTLEGGSSYKNLLQVTNLWKNSVV</sequence>
<protein>
    <recommendedName>
        <fullName evidence="6">Glycosyltransferase</fullName>
    </recommendedName>
</protein>
<evidence type="ECO:0000313" key="5">
    <source>
        <dbReference type="Proteomes" id="UP001151287"/>
    </source>
</evidence>
<reference evidence="4" key="1">
    <citation type="journal article" date="2022" name="Cell">
        <title>Repeat-based holocentromeres influence genome architecture and karyotype evolution.</title>
        <authorList>
            <person name="Hofstatter P.G."/>
            <person name="Thangavel G."/>
            <person name="Lux T."/>
            <person name="Neumann P."/>
            <person name="Vondrak T."/>
            <person name="Novak P."/>
            <person name="Zhang M."/>
            <person name="Costa L."/>
            <person name="Castellani M."/>
            <person name="Scott A."/>
            <person name="Toegelov H."/>
            <person name="Fuchs J."/>
            <person name="Mata-Sucre Y."/>
            <person name="Dias Y."/>
            <person name="Vanzela A.L.L."/>
            <person name="Huettel B."/>
            <person name="Almeida C.C.S."/>
            <person name="Simkova H."/>
            <person name="Souza G."/>
            <person name="Pedrosa-Harand A."/>
            <person name="Macas J."/>
            <person name="Mayer K.F.X."/>
            <person name="Houben A."/>
            <person name="Marques A."/>
        </authorList>
    </citation>
    <scope>NUCLEOTIDE SEQUENCE</scope>
    <source>
        <strain evidence="4">RhyBre1mFocal</strain>
    </source>
</reference>
<name>A0A9Q0HMD6_9POAL</name>
<keyword evidence="5" id="KW-1185">Reference proteome</keyword>
<dbReference type="CDD" id="cd03784">
    <property type="entry name" value="GT1_Gtf-like"/>
    <property type="match status" value="1"/>
</dbReference>
<evidence type="ECO:0000313" key="4">
    <source>
        <dbReference type="EMBL" id="KAJ1690900.1"/>
    </source>
</evidence>
<evidence type="ECO:0000256" key="2">
    <source>
        <dbReference type="ARBA" id="ARBA00022676"/>
    </source>
</evidence>
<dbReference type="OrthoDB" id="5835829at2759"/>
<dbReference type="PANTHER" id="PTHR48046:SF6">
    <property type="entry name" value="GLYCOSYLTRANSFERASE"/>
    <property type="match status" value="1"/>
</dbReference>
<evidence type="ECO:0000256" key="1">
    <source>
        <dbReference type="ARBA" id="ARBA00009995"/>
    </source>
</evidence>
<keyword evidence="3" id="KW-0808">Transferase</keyword>